<dbReference type="PROSITE" id="PS00041">
    <property type="entry name" value="HTH_ARAC_FAMILY_1"/>
    <property type="match status" value="1"/>
</dbReference>
<accession>R3WBQ9</accession>
<keyword evidence="6" id="KW-1185">Reference proteome</keyword>
<dbReference type="SMART" id="SM00342">
    <property type="entry name" value="HTH_ARAC"/>
    <property type="match status" value="1"/>
</dbReference>
<dbReference type="Pfam" id="PF12833">
    <property type="entry name" value="HTH_18"/>
    <property type="match status" value="1"/>
</dbReference>
<proteinExistence type="predicted"/>
<dbReference type="Gene3D" id="1.10.10.60">
    <property type="entry name" value="Homeodomain-like"/>
    <property type="match status" value="2"/>
</dbReference>
<keyword evidence="1" id="KW-0805">Transcription regulation</keyword>
<dbReference type="InterPro" id="IPR037923">
    <property type="entry name" value="HTH-like"/>
</dbReference>
<organism evidence="5 6">
    <name type="scientific">Enterococcus phoeniculicola ATCC BAA-412</name>
    <dbReference type="NCBI Taxonomy" id="1158610"/>
    <lineage>
        <taxon>Bacteria</taxon>
        <taxon>Bacillati</taxon>
        <taxon>Bacillota</taxon>
        <taxon>Bacilli</taxon>
        <taxon>Lactobacillales</taxon>
        <taxon>Enterococcaceae</taxon>
        <taxon>Enterococcus</taxon>
    </lineage>
</organism>
<dbReference type="OrthoDB" id="9813413at2"/>
<dbReference type="InterPro" id="IPR020449">
    <property type="entry name" value="Tscrpt_reg_AraC-type_HTH"/>
</dbReference>
<dbReference type="PRINTS" id="PR00032">
    <property type="entry name" value="HTHARAC"/>
</dbReference>
<evidence type="ECO:0000313" key="5">
    <source>
        <dbReference type="EMBL" id="EOL45356.1"/>
    </source>
</evidence>
<evidence type="ECO:0000313" key="6">
    <source>
        <dbReference type="Proteomes" id="UP000013785"/>
    </source>
</evidence>
<evidence type="ECO:0000256" key="3">
    <source>
        <dbReference type="ARBA" id="ARBA00023163"/>
    </source>
</evidence>
<dbReference type="HOGENOM" id="CLU_000445_88_6_9"/>
<dbReference type="PANTHER" id="PTHR43280">
    <property type="entry name" value="ARAC-FAMILY TRANSCRIPTIONAL REGULATOR"/>
    <property type="match status" value="1"/>
</dbReference>
<dbReference type="RefSeq" id="WP_010767914.1">
    <property type="nucleotide sequence ID" value="NZ_ASWE01000003.1"/>
</dbReference>
<dbReference type="Pfam" id="PF02311">
    <property type="entry name" value="AraC_binding"/>
    <property type="match status" value="1"/>
</dbReference>
<keyword evidence="3" id="KW-0804">Transcription</keyword>
<reference evidence="5 6" key="1">
    <citation type="submission" date="2013-02" db="EMBL/GenBank/DDBJ databases">
        <title>The Genome Sequence of Enterococcus phoeniculicola BAA-412.</title>
        <authorList>
            <consortium name="The Broad Institute Genome Sequencing Platform"/>
            <consortium name="The Broad Institute Genome Sequencing Center for Infectious Disease"/>
            <person name="Earl A.M."/>
            <person name="Gilmore M.S."/>
            <person name="Lebreton F."/>
            <person name="Walker B."/>
            <person name="Young S.K."/>
            <person name="Zeng Q."/>
            <person name="Gargeya S."/>
            <person name="Fitzgerald M."/>
            <person name="Haas B."/>
            <person name="Abouelleil A."/>
            <person name="Alvarado L."/>
            <person name="Arachchi H.M."/>
            <person name="Berlin A.M."/>
            <person name="Chapman S.B."/>
            <person name="Dewar J."/>
            <person name="Goldberg J."/>
            <person name="Griggs A."/>
            <person name="Gujja S."/>
            <person name="Hansen M."/>
            <person name="Howarth C."/>
            <person name="Imamovic A."/>
            <person name="Larimer J."/>
            <person name="McCowan C."/>
            <person name="Murphy C."/>
            <person name="Neiman D."/>
            <person name="Pearson M."/>
            <person name="Priest M."/>
            <person name="Roberts A."/>
            <person name="Saif S."/>
            <person name="Shea T."/>
            <person name="Sisk P."/>
            <person name="Sykes S."/>
            <person name="Wortman J."/>
            <person name="Nusbaum C."/>
            <person name="Birren B."/>
        </authorList>
    </citation>
    <scope>NUCLEOTIDE SEQUENCE [LARGE SCALE GENOMIC DNA]</scope>
    <source>
        <strain evidence="5 6">ATCC BAA-412</strain>
    </source>
</reference>
<dbReference type="EMBL" id="AJAT01000012">
    <property type="protein sequence ID" value="EOL45356.1"/>
    <property type="molecule type" value="Genomic_DNA"/>
</dbReference>
<dbReference type="GO" id="GO:0003700">
    <property type="term" value="F:DNA-binding transcription factor activity"/>
    <property type="evidence" value="ECO:0007669"/>
    <property type="project" value="InterPro"/>
</dbReference>
<dbReference type="AlphaFoldDB" id="R3WBQ9"/>
<dbReference type="PATRIC" id="fig|1158610.3.peg.1223"/>
<keyword evidence="2" id="KW-0238">DNA-binding</keyword>
<dbReference type="STRING" id="154621.RV11_GL000212"/>
<dbReference type="PROSITE" id="PS01124">
    <property type="entry name" value="HTH_ARAC_FAMILY_2"/>
    <property type="match status" value="1"/>
</dbReference>
<feature type="domain" description="HTH araC/xylS-type" evidence="4">
    <location>
        <begin position="173"/>
        <end position="271"/>
    </location>
</feature>
<dbReference type="PANTHER" id="PTHR43280:SF28">
    <property type="entry name" value="HTH-TYPE TRANSCRIPTIONAL ACTIVATOR RHAS"/>
    <property type="match status" value="1"/>
</dbReference>
<evidence type="ECO:0000256" key="2">
    <source>
        <dbReference type="ARBA" id="ARBA00023125"/>
    </source>
</evidence>
<evidence type="ECO:0000256" key="1">
    <source>
        <dbReference type="ARBA" id="ARBA00023015"/>
    </source>
</evidence>
<dbReference type="InterPro" id="IPR003313">
    <property type="entry name" value="AraC-bd"/>
</dbReference>
<dbReference type="eggNOG" id="COG2207">
    <property type="taxonomic scope" value="Bacteria"/>
</dbReference>
<comment type="caution">
    <text evidence="5">The sequence shown here is derived from an EMBL/GenBank/DDBJ whole genome shotgun (WGS) entry which is preliminary data.</text>
</comment>
<dbReference type="InterPro" id="IPR018062">
    <property type="entry name" value="HTH_AraC-typ_CS"/>
</dbReference>
<dbReference type="SUPFAM" id="SSF46689">
    <property type="entry name" value="Homeodomain-like"/>
    <property type="match status" value="2"/>
</dbReference>
<dbReference type="SUPFAM" id="SSF51215">
    <property type="entry name" value="Regulatory protein AraC"/>
    <property type="match status" value="1"/>
</dbReference>
<name>R3WBQ9_9ENTE</name>
<dbReference type="InterPro" id="IPR018060">
    <property type="entry name" value="HTH_AraC"/>
</dbReference>
<dbReference type="InterPro" id="IPR009057">
    <property type="entry name" value="Homeodomain-like_sf"/>
</dbReference>
<dbReference type="Proteomes" id="UP000013785">
    <property type="component" value="Unassembled WGS sequence"/>
</dbReference>
<dbReference type="GO" id="GO:0043565">
    <property type="term" value="F:sequence-specific DNA binding"/>
    <property type="evidence" value="ECO:0007669"/>
    <property type="project" value="InterPro"/>
</dbReference>
<gene>
    <name evidence="5" type="ORF">UC3_01246</name>
</gene>
<sequence length="274" mass="31774">MHYFDLSTPSFPYYVEANQDVFFKGERHIDRKNFEFFDFIFVTKGALFLTEENQSYTVSANQGLILAPLLHHFSHLPVSEETHFYWIHFQTTGTWSIHQQPNRTLQNQLIIPNFFELPHPEMLLQLFERLCSLSPIITDNQIIEREIILLQLLKILVTNVAEDSSSRISDIAHDAAALINSKFASSISVQSIANELNFHPTYISRCMKKIYGISTKQYIQELRMNHAQSLLKSSNHSIEAVSLMSGFSSLSFFSKSFTKHMGLSPKEFRNHYRF</sequence>
<evidence type="ECO:0000259" key="4">
    <source>
        <dbReference type="PROSITE" id="PS01124"/>
    </source>
</evidence>
<protein>
    <recommendedName>
        <fullName evidence="4">HTH araC/xylS-type domain-containing protein</fullName>
    </recommendedName>
</protein>